<keyword evidence="1" id="KW-0732">Signal</keyword>
<comment type="caution">
    <text evidence="2">The sequence shown here is derived from an EMBL/GenBank/DDBJ whole genome shotgun (WGS) entry which is preliminary data.</text>
</comment>
<feature type="signal peptide" evidence="1">
    <location>
        <begin position="1"/>
        <end position="45"/>
    </location>
</feature>
<evidence type="ECO:0000313" key="3">
    <source>
        <dbReference type="Proteomes" id="UP000003688"/>
    </source>
</evidence>
<gene>
    <name evidence="2" type="ORF">Cflav_PD3830</name>
</gene>
<reference evidence="2 3" key="1">
    <citation type="journal article" date="2011" name="J. Bacteriol.">
        <title>Genome sequence of 'Pedosphaera parvula' Ellin514, an aerobic Verrucomicrobial isolate from pasture soil.</title>
        <authorList>
            <person name="Kant R."/>
            <person name="van Passel M.W."/>
            <person name="Sangwan P."/>
            <person name="Palva A."/>
            <person name="Lucas S."/>
            <person name="Copeland A."/>
            <person name="Lapidus A."/>
            <person name="Glavina Del Rio T."/>
            <person name="Dalin E."/>
            <person name="Tice H."/>
            <person name="Bruce D."/>
            <person name="Goodwin L."/>
            <person name="Pitluck S."/>
            <person name="Chertkov O."/>
            <person name="Larimer F.W."/>
            <person name="Land M.L."/>
            <person name="Hauser L."/>
            <person name="Brettin T.S."/>
            <person name="Detter J.C."/>
            <person name="Han S."/>
            <person name="de Vos W.M."/>
            <person name="Janssen P.H."/>
            <person name="Smidt H."/>
        </authorList>
    </citation>
    <scope>NUCLEOTIDE SEQUENCE [LARGE SCALE GENOMIC DNA]</scope>
    <source>
        <strain evidence="2 3">Ellin514</strain>
    </source>
</reference>
<protein>
    <submittedName>
        <fullName evidence="2">Uncharacterized protein</fullName>
    </submittedName>
</protein>
<keyword evidence="3" id="KW-1185">Reference proteome</keyword>
<dbReference type="EMBL" id="ABOX02000011">
    <property type="protein sequence ID" value="EEF61113.1"/>
    <property type="molecule type" value="Genomic_DNA"/>
</dbReference>
<dbReference type="AlphaFoldDB" id="B9XFV1"/>
<dbReference type="Proteomes" id="UP000003688">
    <property type="component" value="Unassembled WGS sequence"/>
</dbReference>
<proteinExistence type="predicted"/>
<name>B9XFV1_PEDPL</name>
<sequence precursor="true">MSPVSLYFSVDCPCKPLQIIYTKMKNSSLPSLLLCLSLFSVSIQAAPPQVKLTGIINMPDYKSALLEITDTIDHTETTILTEGQAESFSPKLRLEIIQVNPVKRTAKLNLTANQTNSIITLALDNETKSSADAPAIQFRNADLNQVLRLYAKFSNRTVLHPPLPSIEMSCNANATNETDAAEALAKALNKNGYTNILDGTKFVMVLRSDRASMAHPRSAEIKSSAPAPDPPSTRTNIIPAGEINFPGVDPYQVAHIYAELIGGRKFDFNTRFPHYVDLIHFVSQTPLSKEEVIYALDTLFAWQNIKLIPIGKDLVQAVEIKPE</sequence>
<evidence type="ECO:0000256" key="1">
    <source>
        <dbReference type="SAM" id="SignalP"/>
    </source>
</evidence>
<accession>B9XFV1</accession>
<organism evidence="2 3">
    <name type="scientific">Pedosphaera parvula (strain Ellin514)</name>
    <dbReference type="NCBI Taxonomy" id="320771"/>
    <lineage>
        <taxon>Bacteria</taxon>
        <taxon>Pseudomonadati</taxon>
        <taxon>Verrucomicrobiota</taxon>
        <taxon>Pedosphaerae</taxon>
        <taxon>Pedosphaerales</taxon>
        <taxon>Pedosphaeraceae</taxon>
        <taxon>Pedosphaera</taxon>
    </lineage>
</organism>
<evidence type="ECO:0000313" key="2">
    <source>
        <dbReference type="EMBL" id="EEF61113.1"/>
    </source>
</evidence>
<feature type="chain" id="PRO_5002894761" evidence="1">
    <location>
        <begin position="46"/>
        <end position="323"/>
    </location>
</feature>
<dbReference type="Gene3D" id="3.55.50.30">
    <property type="match status" value="1"/>
</dbReference>